<dbReference type="GeneTree" id="ENSGT00940000166934"/>
<sequence>TESQNCGVIGAWGGYSAWSQCTRTCGGGEQSRTRVHSCPANIPGTGVERESRNCATEVCCVYFDWTEWSACSKTCLYGTRYTQCSASCKGGIQRRFRSHPCQTGESETLACNTSPGEYGQWSQWTRCPVSCGGGTVRRFRTHNCGEPPQTETAPCNTDPGFFGQWSNWSVCTKTCGGGRKSRTQRQTCTGQLVAESSSCNDNPCAIWDGWSTWGPCSASCGNGTLTRSRKCRGGRPGESLCVGSIGAIQSVVCDAGPCCDFGWSGWSACCKNGNTLPDLQVRLRGNGCTQRWENVTRICPPGTRVLNIQCSNHNVLFASSEQRRRRRSVEVELP</sequence>
<keyword evidence="1" id="KW-0677">Repeat</keyword>
<dbReference type="Proteomes" id="UP000007875">
    <property type="component" value="Unassembled WGS sequence"/>
</dbReference>
<dbReference type="InterPro" id="IPR000884">
    <property type="entry name" value="TSP1_rpt"/>
</dbReference>
<evidence type="ECO:0000256" key="1">
    <source>
        <dbReference type="ARBA" id="ARBA00022737"/>
    </source>
</evidence>
<reference evidence="3" key="2">
    <citation type="submission" date="2025-08" db="UniProtKB">
        <authorList>
            <consortium name="Ensembl"/>
        </authorList>
    </citation>
    <scope>IDENTIFICATION</scope>
</reference>
<protein>
    <submittedName>
        <fullName evidence="3">Uncharacterized protein</fullName>
    </submittedName>
</protein>
<dbReference type="HOGENOM" id="CLU_1008170_0_0_1"/>
<keyword evidence="4" id="KW-1185">Reference proteome</keyword>
<dbReference type="PANTHER" id="PTHR22906:SF21">
    <property type="entry name" value="SEMA DOMAIN-CONTAINING PROTEIN"/>
    <property type="match status" value="1"/>
</dbReference>
<proteinExistence type="predicted"/>
<dbReference type="PROSITE" id="PS50092">
    <property type="entry name" value="TSP1"/>
    <property type="match status" value="4"/>
</dbReference>
<organism evidence="3 4">
    <name type="scientific">Ciona savignyi</name>
    <name type="common">Pacific transparent sea squirt</name>
    <dbReference type="NCBI Taxonomy" id="51511"/>
    <lineage>
        <taxon>Eukaryota</taxon>
        <taxon>Metazoa</taxon>
        <taxon>Chordata</taxon>
        <taxon>Tunicata</taxon>
        <taxon>Ascidiacea</taxon>
        <taxon>Phlebobranchia</taxon>
        <taxon>Cionidae</taxon>
        <taxon>Ciona</taxon>
    </lineage>
</organism>
<dbReference type="InterPro" id="IPR052065">
    <property type="entry name" value="Compl_asym_regulator"/>
</dbReference>
<accession>H2YHQ7</accession>
<dbReference type="PANTHER" id="PTHR22906">
    <property type="entry name" value="PROPERDIN"/>
    <property type="match status" value="1"/>
</dbReference>
<dbReference type="Pfam" id="PF00090">
    <property type="entry name" value="TSP_1"/>
    <property type="match status" value="5"/>
</dbReference>
<dbReference type="Gene3D" id="2.20.100.10">
    <property type="entry name" value="Thrombospondin type-1 (TSP1) repeat"/>
    <property type="match status" value="4"/>
</dbReference>
<dbReference type="AlphaFoldDB" id="H2YHQ7"/>
<reference evidence="4" key="1">
    <citation type="submission" date="2003-08" db="EMBL/GenBank/DDBJ databases">
        <authorList>
            <person name="Birren B."/>
            <person name="Nusbaum C."/>
            <person name="Abebe A."/>
            <person name="Abouelleil A."/>
            <person name="Adekoya E."/>
            <person name="Ait-zahra M."/>
            <person name="Allen N."/>
            <person name="Allen T."/>
            <person name="An P."/>
            <person name="Anderson M."/>
            <person name="Anderson S."/>
            <person name="Arachchi H."/>
            <person name="Armbruster J."/>
            <person name="Bachantsang P."/>
            <person name="Baldwin J."/>
            <person name="Barry A."/>
            <person name="Bayul T."/>
            <person name="Blitshsteyn B."/>
            <person name="Bloom T."/>
            <person name="Blye J."/>
            <person name="Boguslavskiy L."/>
            <person name="Borowsky M."/>
            <person name="Boukhgalter B."/>
            <person name="Brunache A."/>
            <person name="Butler J."/>
            <person name="Calixte N."/>
            <person name="Calvo S."/>
            <person name="Camarata J."/>
            <person name="Campo K."/>
            <person name="Chang J."/>
            <person name="Cheshatsang Y."/>
            <person name="Citroen M."/>
            <person name="Collymore A."/>
            <person name="Considine T."/>
            <person name="Cook A."/>
            <person name="Cooke P."/>
            <person name="Corum B."/>
            <person name="Cuomo C."/>
            <person name="David R."/>
            <person name="Dawoe T."/>
            <person name="Degray S."/>
            <person name="Dodge S."/>
            <person name="Dooley K."/>
            <person name="Dorje P."/>
            <person name="Dorjee K."/>
            <person name="Dorris L."/>
            <person name="Duffey N."/>
            <person name="Dupes A."/>
            <person name="Elkins T."/>
            <person name="Engels R."/>
            <person name="Erickson J."/>
            <person name="Farina A."/>
            <person name="Faro S."/>
            <person name="Ferreira P."/>
            <person name="Fischer H."/>
            <person name="Fitzgerald M."/>
            <person name="Foley K."/>
            <person name="Gage D."/>
            <person name="Galagan J."/>
            <person name="Gearin G."/>
            <person name="Gnerre S."/>
            <person name="Gnirke A."/>
            <person name="Goyette A."/>
            <person name="Graham J."/>
            <person name="Grandbois E."/>
            <person name="Gyaltsen K."/>
            <person name="Hafez N."/>
            <person name="Hagopian D."/>
            <person name="Hagos B."/>
            <person name="Hall J."/>
            <person name="Hatcher B."/>
            <person name="Heller A."/>
            <person name="Higgins H."/>
            <person name="Honan T."/>
            <person name="Horn A."/>
            <person name="Houde N."/>
            <person name="Hughes L."/>
            <person name="Hulme W."/>
            <person name="Husby E."/>
            <person name="Iliev I."/>
            <person name="Jaffe D."/>
            <person name="Jones C."/>
            <person name="Kamal M."/>
            <person name="Kamat A."/>
            <person name="Kamvysselis M."/>
            <person name="Karlsson E."/>
            <person name="Kells C."/>
            <person name="Kieu A."/>
            <person name="Kisner P."/>
            <person name="Kodira C."/>
            <person name="Kulbokas E."/>
            <person name="Labutti K."/>
            <person name="Lama D."/>
            <person name="Landers T."/>
            <person name="Leger J."/>
            <person name="Levine S."/>
            <person name="Lewis D."/>
            <person name="Lewis T."/>
            <person name="Lindblad-toh K."/>
            <person name="Liu X."/>
            <person name="Lokyitsang T."/>
            <person name="Lokyitsang Y."/>
            <person name="Lucien O."/>
            <person name="Lui A."/>
            <person name="Ma L.J."/>
            <person name="Mabbitt R."/>
            <person name="Macdonald J."/>
            <person name="Maclean C."/>
            <person name="Major J."/>
            <person name="Manning J."/>
            <person name="Marabella R."/>
            <person name="Maru K."/>
            <person name="Matthews C."/>
            <person name="Mauceli E."/>
            <person name="Mccarthy M."/>
            <person name="Mcdonough S."/>
            <person name="Mcghee T."/>
            <person name="Meldrim J."/>
            <person name="Meneus L."/>
            <person name="Mesirov J."/>
            <person name="Mihalev A."/>
            <person name="Mihova T."/>
            <person name="Mikkelsen T."/>
            <person name="Mlenga V."/>
            <person name="Moru K."/>
            <person name="Mozes J."/>
            <person name="Mulrain L."/>
            <person name="Munson G."/>
            <person name="Naylor J."/>
            <person name="Newes C."/>
            <person name="Nguyen C."/>
            <person name="Nguyen N."/>
            <person name="Nguyen T."/>
            <person name="Nicol R."/>
            <person name="Nielsen C."/>
            <person name="Nizzari M."/>
            <person name="Norbu C."/>
            <person name="Norbu N."/>
            <person name="O'donnell P."/>
            <person name="Okoawo O."/>
            <person name="O'leary S."/>
            <person name="Omotosho B."/>
            <person name="O'neill K."/>
            <person name="Osman S."/>
            <person name="Parker S."/>
            <person name="Perrin D."/>
            <person name="Phunkhang P."/>
            <person name="Piqani B."/>
            <person name="Purcell S."/>
            <person name="Rachupka T."/>
            <person name="Ramasamy U."/>
            <person name="Rameau R."/>
            <person name="Ray V."/>
            <person name="Raymond C."/>
            <person name="Retta R."/>
            <person name="Richardson S."/>
            <person name="Rise C."/>
            <person name="Rodriguez J."/>
            <person name="Rogers J."/>
            <person name="Rogov P."/>
            <person name="Rutman M."/>
            <person name="Schupbach R."/>
            <person name="Seaman C."/>
            <person name="Settipalli S."/>
            <person name="Sharpe T."/>
            <person name="Sheridan J."/>
            <person name="Sherpa N."/>
            <person name="Shi J."/>
            <person name="Smirnov S."/>
            <person name="Smith C."/>
            <person name="Sougnez C."/>
            <person name="Spencer B."/>
            <person name="Stalker J."/>
            <person name="Stange-thomann N."/>
            <person name="Stavropoulos S."/>
            <person name="Stetson K."/>
            <person name="Stone C."/>
            <person name="Stone S."/>
            <person name="Stubbs M."/>
            <person name="Talamas J."/>
            <person name="Tchuinga P."/>
            <person name="Tenzing P."/>
            <person name="Tesfaye S."/>
            <person name="Theodore J."/>
            <person name="Thoulutsang Y."/>
            <person name="Topham K."/>
            <person name="Towey S."/>
            <person name="Tsamla T."/>
            <person name="Tsomo N."/>
            <person name="Vallee D."/>
            <person name="Vassiliev H."/>
            <person name="Venkataraman V."/>
            <person name="Vinson J."/>
            <person name="Vo A."/>
            <person name="Wade C."/>
            <person name="Wang S."/>
            <person name="Wangchuk T."/>
            <person name="Wangdi T."/>
            <person name="Whittaker C."/>
            <person name="Wilkinson J."/>
            <person name="Wu Y."/>
            <person name="Wyman D."/>
            <person name="Yadav S."/>
            <person name="Yang S."/>
            <person name="Yang X."/>
            <person name="Yeager S."/>
            <person name="Yee E."/>
            <person name="Young G."/>
            <person name="Zainoun J."/>
            <person name="Zembeck L."/>
            <person name="Zimmer A."/>
            <person name="Zody M."/>
            <person name="Lander E."/>
        </authorList>
    </citation>
    <scope>NUCLEOTIDE SEQUENCE [LARGE SCALE GENOMIC DNA]</scope>
</reference>
<name>H2YHQ7_CIOSA</name>
<evidence type="ECO:0000313" key="4">
    <source>
        <dbReference type="Proteomes" id="UP000007875"/>
    </source>
</evidence>
<dbReference type="InterPro" id="IPR036383">
    <property type="entry name" value="TSP1_rpt_sf"/>
</dbReference>
<dbReference type="SMART" id="SM00209">
    <property type="entry name" value="TSP1"/>
    <property type="match status" value="5"/>
</dbReference>
<evidence type="ECO:0000313" key="3">
    <source>
        <dbReference type="Ensembl" id="ENSCSAVP00000004856.1"/>
    </source>
</evidence>
<dbReference type="SUPFAM" id="SSF82895">
    <property type="entry name" value="TSP-1 type 1 repeat"/>
    <property type="match status" value="4"/>
</dbReference>
<evidence type="ECO:0000256" key="2">
    <source>
        <dbReference type="ARBA" id="ARBA00023157"/>
    </source>
</evidence>
<dbReference type="Ensembl" id="ENSCSAVT00000004924.1">
    <property type="protein sequence ID" value="ENSCSAVP00000004856.1"/>
    <property type="gene ID" value="ENSCSAVG00000002891.1"/>
</dbReference>
<reference evidence="3" key="3">
    <citation type="submission" date="2025-09" db="UniProtKB">
        <authorList>
            <consortium name="Ensembl"/>
        </authorList>
    </citation>
    <scope>IDENTIFICATION</scope>
</reference>
<keyword evidence="2" id="KW-1015">Disulfide bond</keyword>